<sequence>MKIKKKAAAPSKNNSKSVSGRGLITIDITDQNVKIAHLNGRSPEQLILENYKIFPLPQGYVQDGKINNEEQLVAILQQAYSQFKGSSKQFVAALPHNIVTLQTFNYTNDGDTSLEDAASFEAAQIATIDEINLDYQVINAVGDSEEVLMVIALKGDSQPYLDCLDESGFGPLKLLDVETYAIVNAFSNWINTQSPDLENETLAVFDVGGLKTQCLIMRAGKVLFKQEILFGGEQLSREIQRTYQMDLEAAERLKTSAEQPVDYQNLIVNGFNQELSLEIQRVLQFFYTSAHSSNNQKISKIILTGGSSVLPHLSDVVEEQCNIATLVVNPMQYLGIASHIDPLALVQDAGRLTVCCGLGVRGVL</sequence>
<proteinExistence type="inferred from homology"/>
<reference evidence="2 3" key="1">
    <citation type="journal article" date="2022" name="Res Sq">
        <title>Evolution of multicellular longitudinally dividing oral cavity symbionts (Neisseriaceae).</title>
        <authorList>
            <person name="Nyongesa S."/>
            <person name="Weber P."/>
            <person name="Bernet E."/>
            <person name="Pullido F."/>
            <person name="Nieckarz M."/>
            <person name="Delaby M."/>
            <person name="Nieves C."/>
            <person name="Viehboeck T."/>
            <person name="Krause N."/>
            <person name="Rivera-Millot A."/>
            <person name="Nakamura A."/>
            <person name="Vischer N."/>
            <person name="VanNieuwenhze M."/>
            <person name="Brun Y."/>
            <person name="Cava F."/>
            <person name="Bulgheresi S."/>
            <person name="Veyrier F."/>
        </authorList>
    </citation>
    <scope>NUCLEOTIDE SEQUENCE [LARGE SCALE GENOMIC DNA]</scope>
    <source>
        <strain evidence="2 3">SN4</strain>
    </source>
</reference>
<dbReference type="Pfam" id="PF11104">
    <property type="entry name" value="PilM_2"/>
    <property type="match status" value="1"/>
</dbReference>
<protein>
    <submittedName>
        <fullName evidence="2">Type IV pilus assembly protein PilM</fullName>
    </submittedName>
</protein>
<dbReference type="Gene3D" id="3.30.420.40">
    <property type="match status" value="2"/>
</dbReference>
<keyword evidence="3" id="KW-1185">Reference proteome</keyword>
<dbReference type="SUPFAM" id="SSF53067">
    <property type="entry name" value="Actin-like ATPase domain"/>
    <property type="match status" value="1"/>
</dbReference>
<organism evidence="2 3">
    <name type="scientific">Vitreoscilla massiliensis</name>
    <dbReference type="NCBI Taxonomy" id="1689272"/>
    <lineage>
        <taxon>Bacteria</taxon>
        <taxon>Pseudomonadati</taxon>
        <taxon>Pseudomonadota</taxon>
        <taxon>Betaproteobacteria</taxon>
        <taxon>Neisseriales</taxon>
        <taxon>Neisseriaceae</taxon>
        <taxon>Vitreoscilla</taxon>
    </lineage>
</organism>
<name>A0ABY4E4T0_9NEIS</name>
<dbReference type="PIRSF" id="PIRSF019169">
    <property type="entry name" value="PilM"/>
    <property type="match status" value="1"/>
</dbReference>
<gene>
    <name evidence="2" type="primary">pilM</name>
    <name evidence="2" type="ORF">LVJ82_05295</name>
</gene>
<dbReference type="Gene3D" id="3.30.1490.300">
    <property type="match status" value="1"/>
</dbReference>
<dbReference type="EMBL" id="CP091511">
    <property type="protein sequence ID" value="UOO90395.1"/>
    <property type="molecule type" value="Genomic_DNA"/>
</dbReference>
<dbReference type="NCBIfam" id="TIGR01175">
    <property type="entry name" value="pilM"/>
    <property type="match status" value="1"/>
</dbReference>
<dbReference type="InterPro" id="IPR050696">
    <property type="entry name" value="FtsA/MreB"/>
</dbReference>
<dbReference type="PROSITE" id="PS01036">
    <property type="entry name" value="HSP70_3"/>
    <property type="match status" value="1"/>
</dbReference>
<dbReference type="RefSeq" id="WP_058355725.1">
    <property type="nucleotide sequence ID" value="NZ_CABKVG010000008.1"/>
</dbReference>
<dbReference type="InterPro" id="IPR018181">
    <property type="entry name" value="Heat_shock_70_CS"/>
</dbReference>
<accession>A0ABY4E4T0</accession>
<dbReference type="InterPro" id="IPR043129">
    <property type="entry name" value="ATPase_NBD"/>
</dbReference>
<dbReference type="PANTHER" id="PTHR32432:SF3">
    <property type="entry name" value="ETHANOLAMINE UTILIZATION PROTEIN EUTJ"/>
    <property type="match status" value="1"/>
</dbReference>
<dbReference type="CDD" id="cd24049">
    <property type="entry name" value="ASKHA_NBD_PilM"/>
    <property type="match status" value="1"/>
</dbReference>
<dbReference type="InterPro" id="IPR005883">
    <property type="entry name" value="PilM"/>
</dbReference>
<evidence type="ECO:0000256" key="1">
    <source>
        <dbReference type="ARBA" id="ARBA00007381"/>
    </source>
</evidence>
<dbReference type="PANTHER" id="PTHR32432">
    <property type="entry name" value="CELL DIVISION PROTEIN FTSA-RELATED"/>
    <property type="match status" value="1"/>
</dbReference>
<dbReference type="Proteomes" id="UP000832011">
    <property type="component" value="Chromosome"/>
</dbReference>
<comment type="similarity">
    <text evidence="1">Belongs to the heat shock protein 70 family.</text>
</comment>
<evidence type="ECO:0000313" key="2">
    <source>
        <dbReference type="EMBL" id="UOO90395.1"/>
    </source>
</evidence>
<evidence type="ECO:0000313" key="3">
    <source>
        <dbReference type="Proteomes" id="UP000832011"/>
    </source>
</evidence>